<dbReference type="PANTHER" id="PTHR38477">
    <property type="entry name" value="HYPOTHETICAL EXPORTED PROTEIN"/>
    <property type="match status" value="1"/>
</dbReference>
<feature type="signal peptide" evidence="1">
    <location>
        <begin position="1"/>
        <end position="21"/>
    </location>
</feature>
<dbReference type="AlphaFoldDB" id="A0A9E2L3G1"/>
<reference evidence="2" key="1">
    <citation type="journal article" date="2021" name="PeerJ">
        <title>Extensive microbial diversity within the chicken gut microbiome revealed by metagenomics and culture.</title>
        <authorList>
            <person name="Gilroy R."/>
            <person name="Ravi A."/>
            <person name="Getino M."/>
            <person name="Pursley I."/>
            <person name="Horton D.L."/>
            <person name="Alikhan N.F."/>
            <person name="Baker D."/>
            <person name="Gharbi K."/>
            <person name="Hall N."/>
            <person name="Watson M."/>
            <person name="Adriaenssens E.M."/>
            <person name="Foster-Nyarko E."/>
            <person name="Jarju S."/>
            <person name="Secka A."/>
            <person name="Antonio M."/>
            <person name="Oren A."/>
            <person name="Chaudhuri R.R."/>
            <person name="La Ragione R."/>
            <person name="Hildebrand F."/>
            <person name="Pallen M.J."/>
        </authorList>
    </citation>
    <scope>NUCLEOTIDE SEQUENCE</scope>
    <source>
        <strain evidence="2">G3-2149</strain>
    </source>
</reference>
<gene>
    <name evidence="2" type="ORF">H9789_00135</name>
</gene>
<dbReference type="Proteomes" id="UP000823865">
    <property type="component" value="Unassembled WGS sequence"/>
</dbReference>
<accession>A0A9E2L3G1</accession>
<evidence type="ECO:0000313" key="2">
    <source>
        <dbReference type="EMBL" id="MBU3852237.1"/>
    </source>
</evidence>
<organism evidence="2 3">
    <name type="scientific">Candidatus Paraprevotella stercoravium</name>
    <dbReference type="NCBI Taxonomy" id="2838725"/>
    <lineage>
        <taxon>Bacteria</taxon>
        <taxon>Pseudomonadati</taxon>
        <taxon>Bacteroidota</taxon>
        <taxon>Bacteroidia</taxon>
        <taxon>Bacteroidales</taxon>
        <taxon>Prevotellaceae</taxon>
        <taxon>Paraprevotella</taxon>
    </lineage>
</organism>
<evidence type="ECO:0000256" key="1">
    <source>
        <dbReference type="SAM" id="SignalP"/>
    </source>
</evidence>
<dbReference type="EMBL" id="JAHLFU010000004">
    <property type="protein sequence ID" value="MBU3852237.1"/>
    <property type="molecule type" value="Genomic_DNA"/>
</dbReference>
<keyword evidence="1" id="KW-0732">Signal</keyword>
<dbReference type="InterPro" id="IPR032676">
    <property type="entry name" value="YkuD_2"/>
</dbReference>
<name>A0A9E2L3G1_9BACT</name>
<reference evidence="2" key="2">
    <citation type="submission" date="2021-04" db="EMBL/GenBank/DDBJ databases">
        <authorList>
            <person name="Gilroy R."/>
        </authorList>
    </citation>
    <scope>NUCLEOTIDE SEQUENCE</scope>
    <source>
        <strain evidence="2">G3-2149</strain>
    </source>
</reference>
<dbReference type="PANTHER" id="PTHR38477:SF1">
    <property type="entry name" value="MUREIN L,D-TRANSPEPTIDASE CATALYTIC DOMAIN FAMILY PROTEIN"/>
    <property type="match status" value="1"/>
</dbReference>
<proteinExistence type="predicted"/>
<comment type="caution">
    <text evidence="2">The sequence shown here is derived from an EMBL/GenBank/DDBJ whole genome shotgun (WGS) entry which is preliminary data.</text>
</comment>
<protein>
    <submittedName>
        <fullName evidence="2">Murein L,D-transpeptidase catalytic domain family protein</fullName>
    </submittedName>
</protein>
<sequence length="244" mass="26906">MMRLFCSVLFLLLPGASLLTQMESGQNSDYTLNATNLHVVPAWQSMYETMHLDSLISQDAFHQAFVGYYKITDRKKEILTVIDFSKASTEKRLAVIDMEERKLLYSSVVAHGRNSGGNYATSFSNQYGSNKSSLGFYLTNETYQGSNGYSLRLDGLEKGVNDNARQRAIVMHGAAYAHPSTARSGRLGRSFGCPAIPPSLTRPIINTIKGGSVMFIYAPEENYLAQSSILNDTENGNMLGTQSL</sequence>
<feature type="chain" id="PRO_5038454104" evidence="1">
    <location>
        <begin position="22"/>
        <end position="244"/>
    </location>
</feature>
<dbReference type="Pfam" id="PF13645">
    <property type="entry name" value="YkuD_2"/>
    <property type="match status" value="1"/>
</dbReference>
<evidence type="ECO:0000313" key="3">
    <source>
        <dbReference type="Proteomes" id="UP000823865"/>
    </source>
</evidence>